<dbReference type="PANTHER" id="PTHR36454">
    <property type="entry name" value="LMO2823 PROTEIN"/>
    <property type="match status" value="1"/>
</dbReference>
<dbReference type="InterPro" id="IPR008323">
    <property type="entry name" value="UCP033563"/>
</dbReference>
<dbReference type="EMBL" id="DTOZ01000082">
    <property type="protein sequence ID" value="HGE78033.1"/>
    <property type="molecule type" value="Genomic_DNA"/>
</dbReference>
<name>A0A7V3RGZ8_UNCW3</name>
<evidence type="ECO:0000313" key="1">
    <source>
        <dbReference type="EMBL" id="HGE78033.1"/>
    </source>
</evidence>
<dbReference type="PANTHER" id="PTHR36454:SF1">
    <property type="entry name" value="DUF1015 DOMAIN-CONTAINING PROTEIN"/>
    <property type="match status" value="1"/>
</dbReference>
<reference evidence="1" key="1">
    <citation type="journal article" date="2020" name="mSystems">
        <title>Genome- and Community-Level Interaction Insights into Carbon Utilization and Element Cycling Functions of Hydrothermarchaeota in Hydrothermal Sediment.</title>
        <authorList>
            <person name="Zhou Z."/>
            <person name="Liu Y."/>
            <person name="Xu W."/>
            <person name="Pan J."/>
            <person name="Luo Z.H."/>
            <person name="Li M."/>
        </authorList>
    </citation>
    <scope>NUCLEOTIDE SEQUENCE [LARGE SCALE GENOMIC DNA]</scope>
    <source>
        <strain evidence="1">SpSt-961</strain>
    </source>
</reference>
<dbReference type="Pfam" id="PF06245">
    <property type="entry name" value="DUF1015"/>
    <property type="match status" value="1"/>
</dbReference>
<gene>
    <name evidence="1" type="ORF">ENX68_03415</name>
</gene>
<dbReference type="PIRSF" id="PIRSF033563">
    <property type="entry name" value="UCP033563"/>
    <property type="match status" value="1"/>
</dbReference>
<proteinExistence type="predicted"/>
<comment type="caution">
    <text evidence="1">The sequence shown here is derived from an EMBL/GenBank/DDBJ whole genome shotgun (WGS) entry which is preliminary data.</text>
</comment>
<accession>A0A7V3RGZ8</accession>
<sequence>MPEIKPFKGIRYNLNKIKNLADVITQPYDQITDEMEKEYKKRSPYSFVNLVLTHYADGHNRAQEYENAKKCVQEWLRDGIFIQDEEESIYPYFQEFSIEGKNYIRKGFICRVKLEELGKGNILPHEKTLSKPKEDRLNLTRITKKDFEPVFLLYTDPKNLVMDTIEESCQKPPLIDVKDDRDITHKLWRITDKNVITEIASLLKDAIFVIADGHHRYETAFNYLSELGEVGPEHPANYKMVTLVNIQDPGLVILPTHRLIMNLKNFQIQDFLEKAKEFFDVKRVDKKALSNLLKSEKMYTFAFYSKQDSYLLKLKDLKPMGRLLPERSNEYRSLDVAILHTLLIENVLGIKPERIEEHVRYQRGIDETMKRVDSGEFQFAFLMNPTRPEQVRDVATKRERMPQKSTDFYPKLISGLVFYDISG</sequence>
<protein>
    <submittedName>
        <fullName evidence="1">DUF1015 domain-containing protein</fullName>
    </submittedName>
</protein>
<dbReference type="AlphaFoldDB" id="A0A7V3RGZ8"/>
<organism evidence="1">
    <name type="scientific">candidate division WOR-3 bacterium</name>
    <dbReference type="NCBI Taxonomy" id="2052148"/>
    <lineage>
        <taxon>Bacteria</taxon>
        <taxon>Bacteria division WOR-3</taxon>
    </lineage>
</organism>